<proteinExistence type="predicted"/>
<dbReference type="EMBL" id="FCOW01000077">
    <property type="protein sequence ID" value="CVK21937.1"/>
    <property type="molecule type" value="Genomic_DNA"/>
</dbReference>
<name>A0ABM9W9X0_9FIRM</name>
<evidence type="ECO:0000313" key="2">
    <source>
        <dbReference type="Proteomes" id="UP000245702"/>
    </source>
</evidence>
<comment type="caution">
    <text evidence="1">The sequence shown here is derived from an EMBL/GenBank/DDBJ whole genome shotgun (WGS) entry which is preliminary data.</text>
</comment>
<organism evidence="1 2">
    <name type="scientific">Sporomusa sphaeroides DSM 2875</name>
    <dbReference type="NCBI Taxonomy" id="1337886"/>
    <lineage>
        <taxon>Bacteria</taxon>
        <taxon>Bacillati</taxon>
        <taxon>Bacillota</taxon>
        <taxon>Negativicutes</taxon>
        <taxon>Selenomonadales</taxon>
        <taxon>Sporomusaceae</taxon>
        <taxon>Sporomusa</taxon>
    </lineage>
</organism>
<accession>A0ABM9W9X0</accession>
<keyword evidence="2" id="KW-1185">Reference proteome</keyword>
<reference evidence="1 2" key="1">
    <citation type="submission" date="2016-01" db="EMBL/GenBank/DDBJ databases">
        <authorList>
            <person name="Brown R."/>
        </authorList>
    </citation>
    <scope>NUCLEOTIDE SEQUENCE [LARGE SCALE GENOMIC DNA]</scope>
    <source>
        <strain evidence="1">Sporomusa sphaeroides DSM 2875</strain>
    </source>
</reference>
<protein>
    <submittedName>
        <fullName evidence="1">Uncharacterized protein</fullName>
    </submittedName>
</protein>
<evidence type="ECO:0000313" key="1">
    <source>
        <dbReference type="EMBL" id="CVK21937.1"/>
    </source>
</evidence>
<dbReference type="Proteomes" id="UP000245702">
    <property type="component" value="Unassembled WGS sequence"/>
</dbReference>
<gene>
    <name evidence="1" type="ORF">SSPH_04675</name>
</gene>
<sequence length="137" mass="15070">MVSCVCVGLEAHIRHEHSRNCSRIDTVSLRLSQGEAFPVKIGVQGVNDIGVQTIVKEKPENVVAVVSGSLKPYLYFVQGQRTGTDFFQQVAKSFHAVLDGEHICKDFTLRTDDEAVVFILSDINPDTNHSKTSNGII</sequence>